<feature type="region of interest" description="Disordered" evidence="1">
    <location>
        <begin position="77"/>
        <end position="105"/>
    </location>
</feature>
<protein>
    <submittedName>
        <fullName evidence="2">Uncharacterized protein</fullName>
    </submittedName>
</protein>
<dbReference type="Proteomes" id="UP001418222">
    <property type="component" value="Unassembled WGS sequence"/>
</dbReference>
<evidence type="ECO:0000313" key="2">
    <source>
        <dbReference type="EMBL" id="KAK8957045.1"/>
    </source>
</evidence>
<reference evidence="2 3" key="1">
    <citation type="journal article" date="2022" name="Nat. Plants">
        <title>Genomes of leafy and leafless Platanthera orchids illuminate the evolution of mycoheterotrophy.</title>
        <authorList>
            <person name="Li M.H."/>
            <person name="Liu K.W."/>
            <person name="Li Z."/>
            <person name="Lu H.C."/>
            <person name="Ye Q.L."/>
            <person name="Zhang D."/>
            <person name="Wang J.Y."/>
            <person name="Li Y.F."/>
            <person name="Zhong Z.M."/>
            <person name="Liu X."/>
            <person name="Yu X."/>
            <person name="Liu D.K."/>
            <person name="Tu X.D."/>
            <person name="Liu B."/>
            <person name="Hao Y."/>
            <person name="Liao X.Y."/>
            <person name="Jiang Y.T."/>
            <person name="Sun W.H."/>
            <person name="Chen J."/>
            <person name="Chen Y.Q."/>
            <person name="Ai Y."/>
            <person name="Zhai J.W."/>
            <person name="Wu S.S."/>
            <person name="Zhou Z."/>
            <person name="Hsiao Y.Y."/>
            <person name="Wu W.L."/>
            <person name="Chen Y.Y."/>
            <person name="Lin Y.F."/>
            <person name="Hsu J.L."/>
            <person name="Li C.Y."/>
            <person name="Wang Z.W."/>
            <person name="Zhao X."/>
            <person name="Zhong W.Y."/>
            <person name="Ma X.K."/>
            <person name="Ma L."/>
            <person name="Huang J."/>
            <person name="Chen G.Z."/>
            <person name="Huang M.Z."/>
            <person name="Huang L."/>
            <person name="Peng D.H."/>
            <person name="Luo Y.B."/>
            <person name="Zou S.Q."/>
            <person name="Chen S.P."/>
            <person name="Lan S."/>
            <person name="Tsai W.C."/>
            <person name="Van de Peer Y."/>
            <person name="Liu Z.J."/>
        </authorList>
    </citation>
    <scope>NUCLEOTIDE SEQUENCE [LARGE SCALE GENOMIC DNA]</scope>
    <source>
        <strain evidence="2">Lor287</strain>
    </source>
</reference>
<evidence type="ECO:0000256" key="1">
    <source>
        <dbReference type="SAM" id="MobiDB-lite"/>
    </source>
</evidence>
<comment type="caution">
    <text evidence="2">The sequence shown here is derived from an EMBL/GenBank/DDBJ whole genome shotgun (WGS) entry which is preliminary data.</text>
</comment>
<organism evidence="2 3">
    <name type="scientific">Platanthera zijinensis</name>
    <dbReference type="NCBI Taxonomy" id="2320716"/>
    <lineage>
        <taxon>Eukaryota</taxon>
        <taxon>Viridiplantae</taxon>
        <taxon>Streptophyta</taxon>
        <taxon>Embryophyta</taxon>
        <taxon>Tracheophyta</taxon>
        <taxon>Spermatophyta</taxon>
        <taxon>Magnoliopsida</taxon>
        <taxon>Liliopsida</taxon>
        <taxon>Asparagales</taxon>
        <taxon>Orchidaceae</taxon>
        <taxon>Orchidoideae</taxon>
        <taxon>Orchideae</taxon>
        <taxon>Orchidinae</taxon>
        <taxon>Platanthera</taxon>
    </lineage>
</organism>
<dbReference type="EMBL" id="JBBWWQ010000001">
    <property type="protein sequence ID" value="KAK8957045.1"/>
    <property type="molecule type" value="Genomic_DNA"/>
</dbReference>
<gene>
    <name evidence="2" type="ORF">KSP39_PZI001078</name>
</gene>
<name>A0AAP0GF88_9ASPA</name>
<dbReference type="AlphaFoldDB" id="A0AAP0GF88"/>
<accession>A0AAP0GF88</accession>
<feature type="region of interest" description="Disordered" evidence="1">
    <location>
        <begin position="1"/>
        <end position="21"/>
    </location>
</feature>
<keyword evidence="3" id="KW-1185">Reference proteome</keyword>
<sequence>MAGIGWKAGRGDIKKTGKAGDDGALQYAVRDRVSVPMDLNVVARRNVTEAILQSESNSSFTASEVLAVSTLLQFRPPHSTSNVSLPPRQPQHLHGAPRLRRSPIEPLQDLTYFSGR</sequence>
<evidence type="ECO:0000313" key="3">
    <source>
        <dbReference type="Proteomes" id="UP001418222"/>
    </source>
</evidence>
<feature type="compositionally biased region" description="Basic and acidic residues" evidence="1">
    <location>
        <begin position="9"/>
        <end position="21"/>
    </location>
</feature>
<proteinExistence type="predicted"/>